<dbReference type="Gene3D" id="1.25.40.20">
    <property type="entry name" value="Ankyrin repeat-containing domain"/>
    <property type="match status" value="1"/>
</dbReference>
<proteinExistence type="predicted"/>
<comment type="caution">
    <text evidence="1">The sequence shown here is derived from an EMBL/GenBank/DDBJ whole genome shotgun (WGS) entry which is preliminary data.</text>
</comment>
<organism evidence="1 2">
    <name type="scientific">Tegillarca granosa</name>
    <name type="common">Malaysian cockle</name>
    <name type="synonym">Anadara granosa</name>
    <dbReference type="NCBI Taxonomy" id="220873"/>
    <lineage>
        <taxon>Eukaryota</taxon>
        <taxon>Metazoa</taxon>
        <taxon>Spiralia</taxon>
        <taxon>Lophotrochozoa</taxon>
        <taxon>Mollusca</taxon>
        <taxon>Bivalvia</taxon>
        <taxon>Autobranchia</taxon>
        <taxon>Pteriomorphia</taxon>
        <taxon>Arcoida</taxon>
        <taxon>Arcoidea</taxon>
        <taxon>Arcidae</taxon>
        <taxon>Tegillarca</taxon>
    </lineage>
</organism>
<accession>A0ABQ9ECS2</accession>
<reference evidence="1 2" key="1">
    <citation type="submission" date="2022-12" db="EMBL/GenBank/DDBJ databases">
        <title>Chromosome-level genome of Tegillarca granosa.</title>
        <authorList>
            <person name="Kim J."/>
        </authorList>
    </citation>
    <scope>NUCLEOTIDE SEQUENCE [LARGE SCALE GENOMIC DNA]</scope>
    <source>
        <strain evidence="1">Teg-2019</strain>
        <tissue evidence="1">Adductor muscle</tissue>
    </source>
</reference>
<dbReference type="SUPFAM" id="SSF48403">
    <property type="entry name" value="Ankyrin repeat"/>
    <property type="match status" value="1"/>
</dbReference>
<dbReference type="InterPro" id="IPR036770">
    <property type="entry name" value="Ankyrin_rpt-contain_sf"/>
</dbReference>
<dbReference type="Proteomes" id="UP001217089">
    <property type="component" value="Unassembled WGS sequence"/>
</dbReference>
<evidence type="ECO:0000313" key="1">
    <source>
        <dbReference type="EMBL" id="KAJ8303156.1"/>
    </source>
</evidence>
<name>A0ABQ9ECS2_TEGGR</name>
<evidence type="ECO:0000313" key="2">
    <source>
        <dbReference type="Proteomes" id="UP001217089"/>
    </source>
</evidence>
<dbReference type="EMBL" id="JARBDR010000917">
    <property type="protein sequence ID" value="KAJ8303156.1"/>
    <property type="molecule type" value="Genomic_DNA"/>
</dbReference>
<keyword evidence="2" id="KW-1185">Reference proteome</keyword>
<sequence length="244" mass="27744">MFYPITVYTDQLTQDSVDTHQELARLGENREWDTLIERLAVSKSTVNMVELPVKNESPTCSCTPLHYAAEGDAPKKVFERMLHFGALKCLKTSNGETAFDIGKRKGLDQDILELIKVPDEVQQNERQIQAMELGLHEVMKYTVGDLFEETGQVLPQVAVLYENDINKFFFPVPGMYGGFRIRKVRKGIQVDSFVRICGGSEMRHLIERSDEIQQNEKQIEAMEAGLHEVMKDTVGNLFEETGQV</sequence>
<protein>
    <submittedName>
        <fullName evidence="1">Uncharacterized protein</fullName>
    </submittedName>
</protein>
<gene>
    <name evidence="1" type="ORF">KUTeg_019552</name>
</gene>